<dbReference type="SFLD" id="SFLDG01067">
    <property type="entry name" value="SPASM/twitch_domain_containing"/>
    <property type="match status" value="1"/>
</dbReference>
<protein>
    <submittedName>
        <fullName evidence="6">Radical SAM protein</fullName>
    </submittedName>
</protein>
<dbReference type="Pfam" id="PF13186">
    <property type="entry name" value="SPASM"/>
    <property type="match status" value="1"/>
</dbReference>
<keyword evidence="4" id="KW-0411">Iron-sulfur</keyword>
<dbReference type="GO" id="GO:0046872">
    <property type="term" value="F:metal ion binding"/>
    <property type="evidence" value="ECO:0007669"/>
    <property type="project" value="UniProtKB-KW"/>
</dbReference>
<evidence type="ECO:0000256" key="1">
    <source>
        <dbReference type="ARBA" id="ARBA00022691"/>
    </source>
</evidence>
<dbReference type="InterPro" id="IPR023885">
    <property type="entry name" value="4Fe4S-binding_SPASM_dom"/>
</dbReference>
<dbReference type="Gene3D" id="3.20.20.70">
    <property type="entry name" value="Aldolase class I"/>
    <property type="match status" value="1"/>
</dbReference>
<accession>A0A2T6FRT5</accession>
<proteinExistence type="predicted"/>
<dbReference type="InterPro" id="IPR007197">
    <property type="entry name" value="rSAM"/>
</dbReference>
<reference evidence="6 7" key="1">
    <citation type="submission" date="2018-03" db="EMBL/GenBank/DDBJ databases">
        <title>Genome sequence of Paenibacillus elgii strain AC13 an antimicrobial compound producing bacteria.</title>
        <authorList>
            <person name="Kurokawa A.S."/>
            <person name="Araujo J.F."/>
            <person name="Costa R.A."/>
            <person name="Ortega D.B."/>
            <person name="Pires A.S."/>
            <person name="Pappas G.J.Jr."/>
            <person name="Franco O.L."/>
            <person name="Barreto C."/>
            <person name="Magalhaes B.S."/>
            <person name="Kruger R.H."/>
        </authorList>
    </citation>
    <scope>NUCLEOTIDE SEQUENCE [LARGE SCALE GENOMIC DNA]</scope>
    <source>
        <strain evidence="6 7">AC13</strain>
    </source>
</reference>
<organism evidence="6 7">
    <name type="scientific">Paenibacillus elgii</name>
    <dbReference type="NCBI Taxonomy" id="189691"/>
    <lineage>
        <taxon>Bacteria</taxon>
        <taxon>Bacillati</taxon>
        <taxon>Bacillota</taxon>
        <taxon>Bacilli</taxon>
        <taxon>Bacillales</taxon>
        <taxon>Paenibacillaceae</taxon>
        <taxon>Paenibacillus</taxon>
    </lineage>
</organism>
<dbReference type="GO" id="GO:0003824">
    <property type="term" value="F:catalytic activity"/>
    <property type="evidence" value="ECO:0007669"/>
    <property type="project" value="InterPro"/>
</dbReference>
<dbReference type="Proteomes" id="UP000244184">
    <property type="component" value="Unassembled WGS sequence"/>
</dbReference>
<gene>
    <name evidence="6" type="ORF">C8Z91_34730</name>
</gene>
<evidence type="ECO:0000313" key="6">
    <source>
        <dbReference type="EMBL" id="PUA34623.1"/>
    </source>
</evidence>
<keyword evidence="3" id="KW-0408">Iron</keyword>
<evidence type="ECO:0000256" key="3">
    <source>
        <dbReference type="ARBA" id="ARBA00023004"/>
    </source>
</evidence>
<feature type="domain" description="Radical SAM core" evidence="5">
    <location>
        <begin position="30"/>
        <end position="251"/>
    </location>
</feature>
<dbReference type="InterPro" id="IPR058240">
    <property type="entry name" value="rSAM_sf"/>
</dbReference>
<dbReference type="PROSITE" id="PS51918">
    <property type="entry name" value="RADICAL_SAM"/>
    <property type="match status" value="1"/>
</dbReference>
<name>A0A2T6FRT5_9BACL</name>
<dbReference type="PANTHER" id="PTHR11228:SF7">
    <property type="entry name" value="PQQA PEPTIDE CYCLASE"/>
    <property type="match status" value="1"/>
</dbReference>
<dbReference type="RefSeq" id="WP_108535207.1">
    <property type="nucleotide sequence ID" value="NZ_PYHP01000101.1"/>
</dbReference>
<evidence type="ECO:0000313" key="7">
    <source>
        <dbReference type="Proteomes" id="UP000244184"/>
    </source>
</evidence>
<dbReference type="CDD" id="cd01335">
    <property type="entry name" value="Radical_SAM"/>
    <property type="match status" value="1"/>
</dbReference>
<evidence type="ECO:0000256" key="2">
    <source>
        <dbReference type="ARBA" id="ARBA00022723"/>
    </source>
</evidence>
<sequence length="384" mass="44852">MKMNNSAELELENFIHRLKYVSIVNKGKKTNPSFALNVPSEIGLKLNNNCNLRCKHCFEWNEDGYHQTMNYEEIKQEIDINVIKKILDYTKEIKSNLFLWGGEPLLYSRLNEFIALLLKDPRRVVCTTNGLLINTQINNILKISEMLTLLISIDGFEQEHDYIRGEGTYKRLQQNIDKILLLKNEGSYKGKISISMTISDMMIPRLVDFCKFFDSYNFDEIYLVYPWYITDNIAIEMDKYIKHNYKELNIRTQCSWYSYRYHVSAENIEMLVDMVKNIKESNWNSSIRFQPPMHVEEIKGFILGNKKPVINKTKCLALSSRMDVLPNGKVTSCKLFPELEVGDLSLQNVGEVWNNGLFNKIRCKVNEELMPVCSKCVSLYMYGI</sequence>
<keyword evidence="1" id="KW-0949">S-adenosyl-L-methionine</keyword>
<dbReference type="AlphaFoldDB" id="A0A2T6FRT5"/>
<dbReference type="PANTHER" id="PTHR11228">
    <property type="entry name" value="RADICAL SAM DOMAIN PROTEIN"/>
    <property type="match status" value="1"/>
</dbReference>
<evidence type="ECO:0000256" key="4">
    <source>
        <dbReference type="ARBA" id="ARBA00023014"/>
    </source>
</evidence>
<dbReference type="SFLD" id="SFLDS00029">
    <property type="entry name" value="Radical_SAM"/>
    <property type="match status" value="1"/>
</dbReference>
<dbReference type="Pfam" id="PF04055">
    <property type="entry name" value="Radical_SAM"/>
    <property type="match status" value="1"/>
</dbReference>
<dbReference type="GO" id="GO:0051536">
    <property type="term" value="F:iron-sulfur cluster binding"/>
    <property type="evidence" value="ECO:0007669"/>
    <property type="project" value="UniProtKB-KW"/>
</dbReference>
<evidence type="ECO:0000259" key="5">
    <source>
        <dbReference type="PROSITE" id="PS51918"/>
    </source>
</evidence>
<dbReference type="CDD" id="cd21109">
    <property type="entry name" value="SPASM"/>
    <property type="match status" value="1"/>
</dbReference>
<dbReference type="EMBL" id="PYHP01000101">
    <property type="protein sequence ID" value="PUA34623.1"/>
    <property type="molecule type" value="Genomic_DNA"/>
</dbReference>
<dbReference type="SUPFAM" id="SSF102114">
    <property type="entry name" value="Radical SAM enzymes"/>
    <property type="match status" value="1"/>
</dbReference>
<dbReference type="InterPro" id="IPR050377">
    <property type="entry name" value="Radical_SAM_PqqE_MftC-like"/>
</dbReference>
<keyword evidence="2" id="KW-0479">Metal-binding</keyword>
<comment type="caution">
    <text evidence="6">The sequence shown here is derived from an EMBL/GenBank/DDBJ whole genome shotgun (WGS) entry which is preliminary data.</text>
</comment>
<dbReference type="InterPro" id="IPR013785">
    <property type="entry name" value="Aldolase_TIM"/>
</dbReference>